<dbReference type="PANTHER" id="PTHR31458:SF2">
    <property type="entry name" value="POLYGALACTURONASE 1 BETA-LIKE PROTEIN 2"/>
    <property type="match status" value="1"/>
</dbReference>
<dbReference type="SMART" id="SM01045">
    <property type="entry name" value="BURP"/>
    <property type="match status" value="1"/>
</dbReference>
<dbReference type="Pfam" id="PF03181">
    <property type="entry name" value="BURP"/>
    <property type="match status" value="1"/>
</dbReference>
<reference evidence="5 6" key="1">
    <citation type="journal article" date="2016" name="Sci. Rep.">
        <title>The Dendrobium catenatum Lindl. genome sequence provides insights into polysaccharide synthase, floral development and adaptive evolution.</title>
        <authorList>
            <person name="Zhang G.Q."/>
            <person name="Xu Q."/>
            <person name="Bian C."/>
            <person name="Tsai W.C."/>
            <person name="Yeh C.M."/>
            <person name="Liu K.W."/>
            <person name="Yoshida K."/>
            <person name="Zhang L.S."/>
            <person name="Chang S.B."/>
            <person name="Chen F."/>
            <person name="Shi Y."/>
            <person name="Su Y.Y."/>
            <person name="Zhang Y.Q."/>
            <person name="Chen L.J."/>
            <person name="Yin Y."/>
            <person name="Lin M."/>
            <person name="Huang H."/>
            <person name="Deng H."/>
            <person name="Wang Z.W."/>
            <person name="Zhu S.L."/>
            <person name="Zhao X."/>
            <person name="Deng C."/>
            <person name="Niu S.C."/>
            <person name="Huang J."/>
            <person name="Wang M."/>
            <person name="Liu G.H."/>
            <person name="Yang H.J."/>
            <person name="Xiao X.J."/>
            <person name="Hsiao Y.Y."/>
            <person name="Wu W.L."/>
            <person name="Chen Y.Y."/>
            <person name="Mitsuda N."/>
            <person name="Ohme-Takagi M."/>
            <person name="Luo Y.B."/>
            <person name="Van de Peer Y."/>
            <person name="Liu Z.J."/>
        </authorList>
    </citation>
    <scope>NUCLEOTIDE SEQUENCE [LARGE SCALE GENOMIC DNA]</scope>
    <source>
        <tissue evidence="5">The whole plant</tissue>
    </source>
</reference>
<proteinExistence type="predicted"/>
<sequence length="673" mass="73220">MMCDHFHISPFLLSYLYIHRRSPVLLPLTSTASIWLPPMASPLLFFFFFFFFFFFLPYAAVASPSPSSSPFTEKAALIRYWNRKIPNNLPHPAFFVSKLTPLSASNATTFFNLAASDPSLLSSHLASFCSAAGLLCPNDLTPSLSSYPPDSDFAAYQNSNFTNYGTKSADGLSSFKNYSDGLNVPLDTFRRYGRDSAGHDDKFSFYAPDGNVVTANFSSYGTNTAGGTDGFTSYDESSNVPDLKFNNYAAEGTGREGVFQQYSDNANAGDQAFNSYGKNGNGATSDFSSYANNSNVIGSTFTHYGEEGNGVNDTFASYGDNGNVPENNFRSYGDGTNGGVDKFTSYRDQSNVGDNFFISYEKGGNVGTADFTNYGNSFNPGSDNFKGYGEGSFNDQITFKEYFADNTSFKGYAKTGVDFKEYHNTSSSSTPTASAVDTKSAVENKKQDLAKRFVEPGKFFRERSLKKGTVMPMPDIRDRMPPRSFLPRSISGKIPFSAASVDGIFRILPDTAMGKAVDSTLADCKRAPSHGETKRCAASAEDMIDFAVSVLGNDIEVRSTANTKGSKGNILVGDVRGVNGGKVTESVSCHQSLFPYLVYYCHSVPRVRVYVADILAVDTKEKINQGVAICHLDTSDWSPTHGAFVALGPGPGKIEVCHWIFEGDMTWTVADHA</sequence>
<dbReference type="PANTHER" id="PTHR31458">
    <property type="entry name" value="POLYGALACTURONASE 1 BETA-LIKE PROTEIN 2"/>
    <property type="match status" value="1"/>
</dbReference>
<dbReference type="EMBL" id="KZ502009">
    <property type="protein sequence ID" value="PKU84962.1"/>
    <property type="molecule type" value="Genomic_DNA"/>
</dbReference>
<evidence type="ECO:0000256" key="2">
    <source>
        <dbReference type="ARBA" id="ARBA00023180"/>
    </source>
</evidence>
<keyword evidence="6" id="KW-1185">Reference proteome</keyword>
<protein>
    <submittedName>
        <fullName evidence="5">BURP domain-containing protein 12</fullName>
    </submittedName>
</protein>
<dbReference type="AlphaFoldDB" id="A0A2I0XAN3"/>
<dbReference type="InterPro" id="IPR051897">
    <property type="entry name" value="PG-associated_BURP"/>
</dbReference>
<evidence type="ECO:0000256" key="1">
    <source>
        <dbReference type="ARBA" id="ARBA00022729"/>
    </source>
</evidence>
<organism evidence="5 6">
    <name type="scientific">Dendrobium catenatum</name>
    <dbReference type="NCBI Taxonomy" id="906689"/>
    <lineage>
        <taxon>Eukaryota</taxon>
        <taxon>Viridiplantae</taxon>
        <taxon>Streptophyta</taxon>
        <taxon>Embryophyta</taxon>
        <taxon>Tracheophyta</taxon>
        <taxon>Spermatophyta</taxon>
        <taxon>Magnoliopsida</taxon>
        <taxon>Liliopsida</taxon>
        <taxon>Asparagales</taxon>
        <taxon>Orchidaceae</taxon>
        <taxon>Epidendroideae</taxon>
        <taxon>Malaxideae</taxon>
        <taxon>Dendrobiinae</taxon>
        <taxon>Dendrobium</taxon>
    </lineage>
</organism>
<dbReference type="InterPro" id="IPR004873">
    <property type="entry name" value="BURP_dom"/>
</dbReference>
<evidence type="ECO:0000313" key="6">
    <source>
        <dbReference type="Proteomes" id="UP000233837"/>
    </source>
</evidence>
<evidence type="ECO:0000313" key="5">
    <source>
        <dbReference type="EMBL" id="PKU84962.1"/>
    </source>
</evidence>
<keyword evidence="3" id="KW-1133">Transmembrane helix</keyword>
<keyword evidence="2" id="KW-0325">Glycoprotein</keyword>
<keyword evidence="1" id="KW-0732">Signal</keyword>
<keyword evidence="3" id="KW-0472">Membrane</keyword>
<name>A0A2I0XAN3_9ASPA</name>
<evidence type="ECO:0000256" key="3">
    <source>
        <dbReference type="SAM" id="Phobius"/>
    </source>
</evidence>
<evidence type="ECO:0000259" key="4">
    <source>
        <dbReference type="PROSITE" id="PS51277"/>
    </source>
</evidence>
<gene>
    <name evidence="5" type="primary">BURP12</name>
    <name evidence="5" type="ORF">MA16_Dca015178</name>
</gene>
<accession>A0A2I0XAN3</accession>
<reference evidence="5 6" key="2">
    <citation type="journal article" date="2017" name="Nature">
        <title>The Apostasia genome and the evolution of orchids.</title>
        <authorList>
            <person name="Zhang G.Q."/>
            <person name="Liu K.W."/>
            <person name="Li Z."/>
            <person name="Lohaus R."/>
            <person name="Hsiao Y.Y."/>
            <person name="Niu S.C."/>
            <person name="Wang J.Y."/>
            <person name="Lin Y.C."/>
            <person name="Xu Q."/>
            <person name="Chen L.J."/>
            <person name="Yoshida K."/>
            <person name="Fujiwara S."/>
            <person name="Wang Z.W."/>
            <person name="Zhang Y.Q."/>
            <person name="Mitsuda N."/>
            <person name="Wang M."/>
            <person name="Liu G.H."/>
            <person name="Pecoraro L."/>
            <person name="Huang H.X."/>
            <person name="Xiao X.J."/>
            <person name="Lin M."/>
            <person name="Wu X.Y."/>
            <person name="Wu W.L."/>
            <person name="Chen Y.Y."/>
            <person name="Chang S.B."/>
            <person name="Sakamoto S."/>
            <person name="Ohme-Takagi M."/>
            <person name="Yagi M."/>
            <person name="Zeng S.J."/>
            <person name="Shen C.Y."/>
            <person name="Yeh C.M."/>
            <person name="Luo Y.B."/>
            <person name="Tsai W.C."/>
            <person name="Van de Peer Y."/>
            <person name="Liu Z.J."/>
        </authorList>
    </citation>
    <scope>NUCLEOTIDE SEQUENCE [LARGE SCALE GENOMIC DNA]</scope>
    <source>
        <tissue evidence="5">The whole plant</tissue>
    </source>
</reference>
<keyword evidence="3" id="KW-0812">Transmembrane</keyword>
<dbReference type="Proteomes" id="UP000233837">
    <property type="component" value="Unassembled WGS sequence"/>
</dbReference>
<dbReference type="PROSITE" id="PS51277">
    <property type="entry name" value="BURP"/>
    <property type="match status" value="1"/>
</dbReference>
<feature type="domain" description="BURP" evidence="4">
    <location>
        <begin position="459"/>
        <end position="670"/>
    </location>
</feature>
<feature type="transmembrane region" description="Helical" evidence="3">
    <location>
        <begin position="43"/>
        <end position="61"/>
    </location>
</feature>